<comment type="caution">
    <text evidence="1">The sequence shown here is derived from an EMBL/GenBank/DDBJ whole genome shotgun (WGS) entry which is preliminary data.</text>
</comment>
<dbReference type="AlphaFoldDB" id="A0A835IN38"/>
<accession>A0A835IN38</accession>
<proteinExistence type="predicted"/>
<protein>
    <submittedName>
        <fullName evidence="1">Uncharacterized protein</fullName>
    </submittedName>
</protein>
<name>A0A835IN38_9MAGN</name>
<organism evidence="1 2">
    <name type="scientific">Coptis chinensis</name>
    <dbReference type="NCBI Taxonomy" id="261450"/>
    <lineage>
        <taxon>Eukaryota</taxon>
        <taxon>Viridiplantae</taxon>
        <taxon>Streptophyta</taxon>
        <taxon>Embryophyta</taxon>
        <taxon>Tracheophyta</taxon>
        <taxon>Spermatophyta</taxon>
        <taxon>Magnoliopsida</taxon>
        <taxon>Ranunculales</taxon>
        <taxon>Ranunculaceae</taxon>
        <taxon>Coptidoideae</taxon>
        <taxon>Coptis</taxon>
    </lineage>
</organism>
<evidence type="ECO:0000313" key="1">
    <source>
        <dbReference type="EMBL" id="KAF9618613.1"/>
    </source>
</evidence>
<keyword evidence="2" id="KW-1185">Reference proteome</keyword>
<dbReference type="EMBL" id="JADFTS010000002">
    <property type="protein sequence ID" value="KAF9618613.1"/>
    <property type="molecule type" value="Genomic_DNA"/>
</dbReference>
<sequence>MYSQCGQLKDMEKIVDEIDARCFHMEYYGYGIYQFWFLTNHSNYGEDERVGVDLNEFSSCARIDTCSYVEAPLVGEQIHARIKKLGLGSTHDIDEFNDHHVLKFREDGEGFYNL</sequence>
<evidence type="ECO:0000313" key="2">
    <source>
        <dbReference type="Proteomes" id="UP000631114"/>
    </source>
</evidence>
<gene>
    <name evidence="1" type="ORF">IFM89_002308</name>
</gene>
<dbReference type="Proteomes" id="UP000631114">
    <property type="component" value="Unassembled WGS sequence"/>
</dbReference>
<reference evidence="1 2" key="1">
    <citation type="submission" date="2020-10" db="EMBL/GenBank/DDBJ databases">
        <title>The Coptis chinensis genome and diversification of protoberbering-type alkaloids.</title>
        <authorList>
            <person name="Wang B."/>
            <person name="Shu S."/>
            <person name="Song C."/>
            <person name="Liu Y."/>
        </authorList>
    </citation>
    <scope>NUCLEOTIDE SEQUENCE [LARGE SCALE GENOMIC DNA]</scope>
    <source>
        <strain evidence="1">HL-2020</strain>
        <tissue evidence="1">Leaf</tissue>
    </source>
</reference>